<name>A0A4U0S1R6_9ACTN</name>
<keyword evidence="2" id="KW-1185">Reference proteome</keyword>
<evidence type="ECO:0000313" key="2">
    <source>
        <dbReference type="Proteomes" id="UP000305778"/>
    </source>
</evidence>
<dbReference type="RefSeq" id="WP_136729026.1">
    <property type="nucleotide sequence ID" value="NZ_SUMC01000068.1"/>
</dbReference>
<proteinExistence type="predicted"/>
<dbReference type="Proteomes" id="UP000305778">
    <property type="component" value="Unassembled WGS sequence"/>
</dbReference>
<dbReference type="EMBL" id="SUMC01000068">
    <property type="protein sequence ID" value="TKA01937.1"/>
    <property type="molecule type" value="Genomic_DNA"/>
</dbReference>
<dbReference type="AlphaFoldDB" id="A0A4U0S1R6"/>
<organism evidence="1 2">
    <name type="scientific">Actinacidiphila oryziradicis</name>
    <dbReference type="NCBI Taxonomy" id="2571141"/>
    <lineage>
        <taxon>Bacteria</taxon>
        <taxon>Bacillati</taxon>
        <taxon>Actinomycetota</taxon>
        <taxon>Actinomycetes</taxon>
        <taxon>Kitasatosporales</taxon>
        <taxon>Streptomycetaceae</taxon>
        <taxon>Actinacidiphila</taxon>
    </lineage>
</organism>
<sequence length="126" mass="14387">MDDDASTGEALPELCDLCGMAISDGSELYGFAPDSSLIHPFDPKFDGKRRLTACSAEHMTQLQEEYKHRPFIEEEQWAGKMGRVFDQHPEGLSIKDMIEATGLTRKQLDRAIAWNNEQVRHHRRNN</sequence>
<evidence type="ECO:0000313" key="1">
    <source>
        <dbReference type="EMBL" id="TKA01937.1"/>
    </source>
</evidence>
<dbReference type="OrthoDB" id="3628597at2"/>
<comment type="caution">
    <text evidence="1">The sequence shown here is derived from an EMBL/GenBank/DDBJ whole genome shotgun (WGS) entry which is preliminary data.</text>
</comment>
<gene>
    <name evidence="1" type="ORF">FCI23_39810</name>
</gene>
<protein>
    <submittedName>
        <fullName evidence="1">Uncharacterized protein</fullName>
    </submittedName>
</protein>
<reference evidence="1 2" key="1">
    <citation type="submission" date="2019-04" db="EMBL/GenBank/DDBJ databases">
        <title>Streptomyces oryziradicis sp. nov., a novel actinomycete isolated from rhizosphere soil of rice (Oryza sativa L.).</title>
        <authorList>
            <person name="Li C."/>
        </authorList>
    </citation>
    <scope>NUCLEOTIDE SEQUENCE [LARGE SCALE GENOMIC DNA]</scope>
    <source>
        <strain evidence="1 2">NEAU-C40</strain>
    </source>
</reference>
<accession>A0A4U0S1R6</accession>